<feature type="compositionally biased region" description="Low complexity" evidence="1">
    <location>
        <begin position="19"/>
        <end position="29"/>
    </location>
</feature>
<sequence length="63" mass="6752">MTGVATAVAARHPDVTDLACPAPASAPRRAPAEVRGDRHPTALLRVSHIYQSGFVRRSEHLPI</sequence>
<organism evidence="2 3">
    <name type="scientific">Plantactinospora mayteni</name>
    <dbReference type="NCBI Taxonomy" id="566021"/>
    <lineage>
        <taxon>Bacteria</taxon>
        <taxon>Bacillati</taxon>
        <taxon>Actinomycetota</taxon>
        <taxon>Actinomycetes</taxon>
        <taxon>Micromonosporales</taxon>
        <taxon>Micromonosporaceae</taxon>
        <taxon>Plantactinospora</taxon>
    </lineage>
</organism>
<gene>
    <name evidence="2" type="ORF">Pma05_66990</name>
</gene>
<evidence type="ECO:0000256" key="1">
    <source>
        <dbReference type="SAM" id="MobiDB-lite"/>
    </source>
</evidence>
<dbReference type="EMBL" id="BONX01000050">
    <property type="protein sequence ID" value="GIH00127.1"/>
    <property type="molecule type" value="Genomic_DNA"/>
</dbReference>
<dbReference type="Proteomes" id="UP000621500">
    <property type="component" value="Unassembled WGS sequence"/>
</dbReference>
<keyword evidence="3" id="KW-1185">Reference proteome</keyword>
<name>A0ABQ4EZN6_9ACTN</name>
<evidence type="ECO:0000313" key="2">
    <source>
        <dbReference type="EMBL" id="GIH00127.1"/>
    </source>
</evidence>
<accession>A0ABQ4EZN6</accession>
<reference evidence="2 3" key="1">
    <citation type="submission" date="2021-01" db="EMBL/GenBank/DDBJ databases">
        <title>Whole genome shotgun sequence of Plantactinospora mayteni NBRC 109088.</title>
        <authorList>
            <person name="Komaki H."/>
            <person name="Tamura T."/>
        </authorList>
    </citation>
    <scope>NUCLEOTIDE SEQUENCE [LARGE SCALE GENOMIC DNA]</scope>
    <source>
        <strain evidence="2 3">NBRC 109088</strain>
    </source>
</reference>
<comment type="caution">
    <text evidence="2">The sequence shown here is derived from an EMBL/GenBank/DDBJ whole genome shotgun (WGS) entry which is preliminary data.</text>
</comment>
<evidence type="ECO:0000313" key="3">
    <source>
        <dbReference type="Proteomes" id="UP000621500"/>
    </source>
</evidence>
<proteinExistence type="predicted"/>
<feature type="region of interest" description="Disordered" evidence="1">
    <location>
        <begin position="19"/>
        <end position="38"/>
    </location>
</feature>
<protein>
    <submittedName>
        <fullName evidence="2">Uncharacterized protein</fullName>
    </submittedName>
</protein>